<name>A0ABV7H4S1_9BURK</name>
<protein>
    <submittedName>
        <fullName evidence="2">Uncharacterized protein</fullName>
    </submittedName>
</protein>
<keyword evidence="1" id="KW-0812">Transmembrane</keyword>
<organism evidence="2 3">
    <name type="scientific">Piscinibacterium candidicorallinum</name>
    <dbReference type="NCBI Taxonomy" id="1793872"/>
    <lineage>
        <taxon>Bacteria</taxon>
        <taxon>Pseudomonadati</taxon>
        <taxon>Pseudomonadota</taxon>
        <taxon>Betaproteobacteria</taxon>
        <taxon>Burkholderiales</taxon>
        <taxon>Piscinibacterium</taxon>
    </lineage>
</organism>
<comment type="caution">
    <text evidence="2">The sequence shown here is derived from an EMBL/GenBank/DDBJ whole genome shotgun (WGS) entry which is preliminary data.</text>
</comment>
<evidence type="ECO:0000313" key="3">
    <source>
        <dbReference type="Proteomes" id="UP001595556"/>
    </source>
</evidence>
<reference evidence="3" key="1">
    <citation type="journal article" date="2019" name="Int. J. Syst. Evol. Microbiol.">
        <title>The Global Catalogue of Microorganisms (GCM) 10K type strain sequencing project: providing services to taxonomists for standard genome sequencing and annotation.</title>
        <authorList>
            <consortium name="The Broad Institute Genomics Platform"/>
            <consortium name="The Broad Institute Genome Sequencing Center for Infectious Disease"/>
            <person name="Wu L."/>
            <person name="Ma J."/>
        </authorList>
    </citation>
    <scope>NUCLEOTIDE SEQUENCE [LARGE SCALE GENOMIC DNA]</scope>
    <source>
        <strain evidence="3">KCTC 52168</strain>
    </source>
</reference>
<feature type="transmembrane region" description="Helical" evidence="1">
    <location>
        <begin position="22"/>
        <end position="40"/>
    </location>
</feature>
<keyword evidence="3" id="KW-1185">Reference proteome</keyword>
<dbReference type="Proteomes" id="UP001595556">
    <property type="component" value="Unassembled WGS sequence"/>
</dbReference>
<feature type="transmembrane region" description="Helical" evidence="1">
    <location>
        <begin position="113"/>
        <end position="135"/>
    </location>
</feature>
<evidence type="ECO:0000256" key="1">
    <source>
        <dbReference type="SAM" id="Phobius"/>
    </source>
</evidence>
<feature type="transmembrane region" description="Helical" evidence="1">
    <location>
        <begin position="52"/>
        <end position="69"/>
    </location>
</feature>
<sequence length="139" mass="15278">MNMPAMQGPAWLAVRSPNARRALTWALVFIAAGVLVGLIMPMRPLTVREQGATDLLIGVLTSIMVYMWCRAEATERRVVPSGRFALWAAVLPPVFFPVYLYRTRAARAATLTLIGSVLYYIAINLLNAAAMSAVIELRT</sequence>
<dbReference type="RefSeq" id="WP_377304975.1">
    <property type="nucleotide sequence ID" value="NZ_CP180191.1"/>
</dbReference>
<proteinExistence type="predicted"/>
<dbReference type="EMBL" id="JBHRTI010000007">
    <property type="protein sequence ID" value="MFC3148755.1"/>
    <property type="molecule type" value="Genomic_DNA"/>
</dbReference>
<accession>A0ABV7H4S1</accession>
<keyword evidence="1" id="KW-0472">Membrane</keyword>
<gene>
    <name evidence="2" type="ORF">ACFOEN_14075</name>
</gene>
<feature type="transmembrane region" description="Helical" evidence="1">
    <location>
        <begin position="84"/>
        <end position="101"/>
    </location>
</feature>
<keyword evidence="1" id="KW-1133">Transmembrane helix</keyword>
<evidence type="ECO:0000313" key="2">
    <source>
        <dbReference type="EMBL" id="MFC3148755.1"/>
    </source>
</evidence>